<name>A0ACB8YI27_ARCLA</name>
<protein>
    <submittedName>
        <fullName evidence="1">Uncharacterized protein</fullName>
    </submittedName>
</protein>
<gene>
    <name evidence="1" type="ORF">L6452_34141</name>
</gene>
<sequence length="642" mass="71673">MSIYNKLINQVVCKILNNNLDFKDRMFKHEDLIIMDTISERSDKSHIEPSIIIDPIQKQQSYKKEEPIPISNMTLVSNGCVNYRGMIADKRKTGGWRASPFIIVNEVAERLAFFAVAVSMVLYLVKEMHQSLPNAATHVTDWIGAAYVLTLVGAFIADAYLGRFLTIIVFSFVYFAGMVMLTISARLNSLRPPICLKPPCSPATDGQTAFLYTALGLIAVGTGGIKPCVSSFGADQFDEEDDREVLKKYAFFNWFFFAINMGALLGITLLVYVQQEKGFAWGFGIPTITMFTSILILLAGFSSYRYKKPMGSAFTRFVQVLVVASKNHLRGVRVVPGDQLYEVATRESDIFGARKLPHTPQYRFLDKAAVSGDENQSITANRWVLCTVTQVEEFKCFIRVLPVWATTIALSISFAQLSTFFLSQAATMDRKLGPNFVIPSGSVPVFSAINALLLVPIYEKLIVPFLRSKTGHHRGLTSLQRMGVGLFISIFAMAAAAVVEQKRRTHPNPKTLSVFWLFPQFFLMGSAEVFTYVGQLEFFYDEATDGTRSISSAMFLSEIGIGSWLSTAIVKIIERATGKEEKGWLRNDLNASKLDYLYWILMAINGVNLVVYLWVARRYKGRDGASANGSVRDEAMVVVQSN</sequence>
<dbReference type="Proteomes" id="UP001055879">
    <property type="component" value="Linkage Group LG12"/>
</dbReference>
<accession>A0ACB8YI27</accession>
<dbReference type="EMBL" id="CM042058">
    <property type="protein sequence ID" value="KAI3684912.1"/>
    <property type="molecule type" value="Genomic_DNA"/>
</dbReference>
<evidence type="ECO:0000313" key="1">
    <source>
        <dbReference type="EMBL" id="KAI3684912.1"/>
    </source>
</evidence>
<evidence type="ECO:0000313" key="2">
    <source>
        <dbReference type="Proteomes" id="UP001055879"/>
    </source>
</evidence>
<keyword evidence="2" id="KW-1185">Reference proteome</keyword>
<proteinExistence type="predicted"/>
<comment type="caution">
    <text evidence="1">The sequence shown here is derived from an EMBL/GenBank/DDBJ whole genome shotgun (WGS) entry which is preliminary data.</text>
</comment>
<reference evidence="1 2" key="2">
    <citation type="journal article" date="2022" name="Mol. Ecol. Resour.">
        <title>The genomes of chicory, endive, great burdock and yacon provide insights into Asteraceae paleo-polyploidization history and plant inulin production.</title>
        <authorList>
            <person name="Fan W."/>
            <person name="Wang S."/>
            <person name="Wang H."/>
            <person name="Wang A."/>
            <person name="Jiang F."/>
            <person name="Liu H."/>
            <person name="Zhao H."/>
            <person name="Xu D."/>
            <person name="Zhang Y."/>
        </authorList>
    </citation>
    <scope>NUCLEOTIDE SEQUENCE [LARGE SCALE GENOMIC DNA]</scope>
    <source>
        <strain evidence="2">cv. Niubang</strain>
    </source>
</reference>
<reference evidence="2" key="1">
    <citation type="journal article" date="2022" name="Mol. Ecol. Resour.">
        <title>The genomes of chicory, endive, great burdock and yacon provide insights into Asteraceae palaeo-polyploidization history and plant inulin production.</title>
        <authorList>
            <person name="Fan W."/>
            <person name="Wang S."/>
            <person name="Wang H."/>
            <person name="Wang A."/>
            <person name="Jiang F."/>
            <person name="Liu H."/>
            <person name="Zhao H."/>
            <person name="Xu D."/>
            <person name="Zhang Y."/>
        </authorList>
    </citation>
    <scope>NUCLEOTIDE SEQUENCE [LARGE SCALE GENOMIC DNA]</scope>
    <source>
        <strain evidence="2">cv. Niubang</strain>
    </source>
</reference>
<organism evidence="1 2">
    <name type="scientific">Arctium lappa</name>
    <name type="common">Greater burdock</name>
    <name type="synonym">Lappa major</name>
    <dbReference type="NCBI Taxonomy" id="4217"/>
    <lineage>
        <taxon>Eukaryota</taxon>
        <taxon>Viridiplantae</taxon>
        <taxon>Streptophyta</taxon>
        <taxon>Embryophyta</taxon>
        <taxon>Tracheophyta</taxon>
        <taxon>Spermatophyta</taxon>
        <taxon>Magnoliopsida</taxon>
        <taxon>eudicotyledons</taxon>
        <taxon>Gunneridae</taxon>
        <taxon>Pentapetalae</taxon>
        <taxon>asterids</taxon>
        <taxon>campanulids</taxon>
        <taxon>Asterales</taxon>
        <taxon>Asteraceae</taxon>
        <taxon>Carduoideae</taxon>
        <taxon>Cardueae</taxon>
        <taxon>Arctiinae</taxon>
        <taxon>Arctium</taxon>
    </lineage>
</organism>